<feature type="chain" id="PRO_5010613705" description="Glucanase" evidence="11">
    <location>
        <begin position="18"/>
        <end position="466"/>
    </location>
</feature>
<gene>
    <name evidence="12" type="primary">28953572</name>
</gene>
<evidence type="ECO:0000313" key="12">
    <source>
        <dbReference type="EnsemblFungi" id="FOXG_12218P0"/>
    </source>
</evidence>
<comment type="similarity">
    <text evidence="2 9">Belongs to the glycosyl hydrolase 7 (cellulase C) family.</text>
</comment>
<evidence type="ECO:0000256" key="8">
    <source>
        <dbReference type="ARBA" id="ARBA00023326"/>
    </source>
</evidence>
<keyword evidence="8 9" id="KW-0624">Polysaccharide degradation</keyword>
<sequence>MNRAILLGASLFASVYAQWPCGNIEEKHPPLTWYHCDQKPCQKFYGAVVLDSTLRETNCCAGSFNIKDLHRTDCKKKDKDTCPVDCCIEGADYQAHGISTDDTSLTLDLGASAPHTPKDLIRVFTLKEDERYLAPRLIDQRDSEYTFDLEIRNVPPGYKARVSLNWMWPDGGKSEAKGDKAGARYGTGYCDATCNLGQRFVEGRANYDGWVPSKHDPKLGKGRLGACCASFVLWEGNIESTDFSFSPCLPPWYHTCKDEKCSTRCFAFGCSWNPNGNRQKPFFGPGPTNTIDSTKKFSVVNQWFAQQTPRVIAILKTRATYYIQDGKLYRSAPSDYRPNGALFNTMNKGFCKKMASDFKWGKRWRRAGTWWQRGRGNQYMMVPVFSLFRDREYDKIYRLENDGKEFDDLPRNASVTFSNFRIGTINQTFVDMLDPELRPKDLPHRRGITFHEKDQPKPTGWGEDQL</sequence>
<evidence type="ECO:0000256" key="11">
    <source>
        <dbReference type="SAM" id="SignalP"/>
    </source>
</evidence>
<reference evidence="13" key="1">
    <citation type="journal article" date="2012" name="Mol. Plant Microbe Interact.">
        <title>A highly conserved effector in Fusarium oxysporum is required for full virulence on Arabidopsis.</title>
        <authorList>
            <person name="Thatcher L.F."/>
            <person name="Gardiner D.M."/>
            <person name="Kazan K."/>
            <person name="Manners J."/>
        </authorList>
    </citation>
    <scope>NUCLEOTIDE SEQUENCE [LARGE SCALE GENOMIC DNA]</scope>
    <source>
        <strain evidence="13">Fo5176</strain>
    </source>
</reference>
<evidence type="ECO:0000256" key="2">
    <source>
        <dbReference type="ARBA" id="ARBA00006044"/>
    </source>
</evidence>
<accession>A0A0D2Y7F6</accession>
<evidence type="ECO:0000256" key="1">
    <source>
        <dbReference type="ARBA" id="ARBA00001641"/>
    </source>
</evidence>
<evidence type="ECO:0000256" key="4">
    <source>
        <dbReference type="ARBA" id="ARBA00022801"/>
    </source>
</evidence>
<dbReference type="AlphaFoldDB" id="A0A0D2Y7F6"/>
<feature type="region of interest" description="Disordered" evidence="10">
    <location>
        <begin position="443"/>
        <end position="466"/>
    </location>
</feature>
<organism evidence="12 13">
    <name type="scientific">Fusarium oxysporum (strain Fo5176)</name>
    <name type="common">Fusarium vascular wilt</name>
    <dbReference type="NCBI Taxonomy" id="660025"/>
    <lineage>
        <taxon>Eukaryota</taxon>
        <taxon>Fungi</taxon>
        <taxon>Dikarya</taxon>
        <taxon>Ascomycota</taxon>
        <taxon>Pezizomycotina</taxon>
        <taxon>Sordariomycetes</taxon>
        <taxon>Hypocreomycetidae</taxon>
        <taxon>Hypocreales</taxon>
        <taxon>Nectriaceae</taxon>
        <taxon>Fusarium</taxon>
        <taxon>Fusarium oxysporum species complex</taxon>
    </lineage>
</organism>
<evidence type="ECO:0000256" key="5">
    <source>
        <dbReference type="ARBA" id="ARBA00023001"/>
    </source>
</evidence>
<dbReference type="GO" id="GO:0016162">
    <property type="term" value="F:cellulose 1,4-beta-cellobiosidase activity"/>
    <property type="evidence" value="ECO:0007669"/>
    <property type="project" value="UniProtKB-EC"/>
</dbReference>
<keyword evidence="5 9" id="KW-0136">Cellulose degradation</keyword>
<evidence type="ECO:0000256" key="9">
    <source>
        <dbReference type="RuleBase" id="RU361164"/>
    </source>
</evidence>
<dbReference type="PRINTS" id="PR00734">
    <property type="entry name" value="GLHYDRLASE7"/>
</dbReference>
<evidence type="ECO:0000313" key="13">
    <source>
        <dbReference type="Proteomes" id="UP000002489"/>
    </source>
</evidence>
<dbReference type="Pfam" id="PF00840">
    <property type="entry name" value="Glyco_hydro_7"/>
    <property type="match status" value="1"/>
</dbReference>
<dbReference type="EnsemblFungi" id="FOXG_12218T0">
    <property type="protein sequence ID" value="FOXG_12218P0"/>
    <property type="gene ID" value="FOXG_12218"/>
</dbReference>
<keyword evidence="3 11" id="KW-0732">Signal</keyword>
<dbReference type="Proteomes" id="UP000002489">
    <property type="component" value="Unassembled WGS sequence"/>
</dbReference>
<dbReference type="GO" id="GO:0030245">
    <property type="term" value="P:cellulose catabolic process"/>
    <property type="evidence" value="ECO:0007669"/>
    <property type="project" value="UniProtKB-KW"/>
</dbReference>
<feature type="compositionally biased region" description="Basic and acidic residues" evidence="10">
    <location>
        <begin position="443"/>
        <end position="456"/>
    </location>
</feature>
<dbReference type="InterPro" id="IPR013320">
    <property type="entry name" value="ConA-like_dom_sf"/>
</dbReference>
<dbReference type="PANTHER" id="PTHR33753:SF2">
    <property type="entry name" value="GLYCOSIDE HYDROLASE FAMILY 7 PROTEIN"/>
    <property type="match status" value="1"/>
</dbReference>
<keyword evidence="7 9" id="KW-0326">Glycosidase</keyword>
<feature type="signal peptide" evidence="11">
    <location>
        <begin position="1"/>
        <end position="17"/>
    </location>
</feature>
<reference evidence="12" key="2">
    <citation type="submission" date="2025-08" db="UniProtKB">
        <authorList>
            <consortium name="EnsemblFungi"/>
        </authorList>
    </citation>
    <scope>IDENTIFICATION</scope>
    <source>
        <strain evidence="12">4287 / CBS 123668 / FGSC 9935 / NRRL 34936</strain>
    </source>
</reference>
<comment type="catalytic activity">
    <reaction evidence="1">
        <text>Hydrolysis of (1-&gt;4)-beta-D-glucosidic linkages in cellulose and cellotetraose, releasing cellobiose from the non-reducing ends of the chains.</text>
        <dbReference type="EC" id="3.2.1.91"/>
    </reaction>
</comment>
<dbReference type="VEuPathDB" id="FungiDB:FOXG_12218"/>
<keyword evidence="6" id="KW-0119">Carbohydrate metabolism</keyword>
<name>A0A0D2Y7F6_FUSOF</name>
<dbReference type="STRING" id="426428.A0A0D2Y7F6"/>
<dbReference type="SUPFAM" id="SSF49899">
    <property type="entry name" value="Concanavalin A-like lectins/glucanases"/>
    <property type="match status" value="1"/>
</dbReference>
<proteinExistence type="inferred from homology"/>
<dbReference type="EC" id="3.2.1.-" evidence="9"/>
<protein>
    <recommendedName>
        <fullName evidence="9">Glucanase</fullName>
        <ecNumber evidence="9">3.2.1.-</ecNumber>
    </recommendedName>
</protein>
<evidence type="ECO:0000256" key="3">
    <source>
        <dbReference type="ARBA" id="ARBA00022729"/>
    </source>
</evidence>
<dbReference type="PANTHER" id="PTHR33753">
    <property type="entry name" value="1,4-BETA-D-GLUCAN CELLOBIOHYDROLASE B"/>
    <property type="match status" value="1"/>
</dbReference>
<dbReference type="Gene3D" id="2.70.100.10">
    <property type="entry name" value="Glycoside hydrolase, family 7, domain"/>
    <property type="match status" value="1"/>
</dbReference>
<evidence type="ECO:0000256" key="6">
    <source>
        <dbReference type="ARBA" id="ARBA00023277"/>
    </source>
</evidence>
<keyword evidence="4 9" id="KW-0378">Hydrolase</keyword>
<dbReference type="InterPro" id="IPR001722">
    <property type="entry name" value="Glyco_hydro_7"/>
</dbReference>
<evidence type="ECO:0000256" key="10">
    <source>
        <dbReference type="SAM" id="MobiDB-lite"/>
    </source>
</evidence>
<evidence type="ECO:0000256" key="7">
    <source>
        <dbReference type="ARBA" id="ARBA00023295"/>
    </source>
</evidence>
<dbReference type="InterPro" id="IPR037019">
    <property type="entry name" value="Glyco_hydro_7_sf"/>
</dbReference>